<gene>
    <name evidence="21" type="primary">106073846</name>
</gene>
<evidence type="ECO:0000259" key="20">
    <source>
        <dbReference type="PROSITE" id="PS51914"/>
    </source>
</evidence>
<dbReference type="Pfam" id="PF09451">
    <property type="entry name" value="ATG27"/>
    <property type="match status" value="1"/>
</dbReference>
<evidence type="ECO:0000256" key="11">
    <source>
        <dbReference type="ARBA" id="ARBA00022989"/>
    </source>
</evidence>
<feature type="chain" id="PRO_5012541943" description="Autophagy-related protein 27" evidence="19">
    <location>
        <begin position="21"/>
        <end position="249"/>
    </location>
</feature>
<dbReference type="STRING" id="6526.A0A2C9JJZ9"/>
<keyword evidence="12" id="KW-0072">Autophagy</keyword>
<dbReference type="GO" id="GO:0006914">
    <property type="term" value="P:autophagy"/>
    <property type="evidence" value="ECO:0007669"/>
    <property type="project" value="UniProtKB-KW"/>
</dbReference>
<dbReference type="GO" id="GO:0031966">
    <property type="term" value="C:mitochondrial membrane"/>
    <property type="evidence" value="ECO:0007669"/>
    <property type="project" value="UniProtKB-SubCell"/>
</dbReference>
<evidence type="ECO:0000256" key="1">
    <source>
        <dbReference type="ARBA" id="ARBA00004304"/>
    </source>
</evidence>
<keyword evidence="8 18" id="KW-0812">Transmembrane</keyword>
<keyword evidence="15 18" id="KW-0472">Membrane</keyword>
<keyword evidence="17" id="KW-0968">Cytoplasmic vesicle</keyword>
<dbReference type="PANTHER" id="PTHR15071">
    <property type="entry name" value="MANNOSE-6-PHOSPHATE RECEPTOR FAMILY MEMBER"/>
    <property type="match status" value="1"/>
</dbReference>
<dbReference type="RefSeq" id="XP_013089957.2">
    <property type="nucleotide sequence ID" value="XM_013234503.2"/>
</dbReference>
<evidence type="ECO:0000256" key="6">
    <source>
        <dbReference type="ARBA" id="ARBA00013776"/>
    </source>
</evidence>
<dbReference type="GO" id="GO:0015031">
    <property type="term" value="P:protein transport"/>
    <property type="evidence" value="ECO:0007669"/>
    <property type="project" value="UniProtKB-KW"/>
</dbReference>
<evidence type="ECO:0000256" key="7">
    <source>
        <dbReference type="ARBA" id="ARBA00022448"/>
    </source>
</evidence>
<dbReference type="GO" id="GO:0010008">
    <property type="term" value="C:endosome membrane"/>
    <property type="evidence" value="ECO:0007669"/>
    <property type="project" value="UniProtKB-SubCell"/>
</dbReference>
<dbReference type="SUPFAM" id="SSF50911">
    <property type="entry name" value="Mannose 6-phosphate receptor domain"/>
    <property type="match status" value="1"/>
</dbReference>
<evidence type="ECO:0000256" key="16">
    <source>
        <dbReference type="ARBA" id="ARBA00023157"/>
    </source>
</evidence>
<evidence type="ECO:0000313" key="21">
    <source>
        <dbReference type="EnsemblMetazoa" id="BGLB003581-PB"/>
    </source>
</evidence>
<dbReference type="PANTHER" id="PTHR15071:SF0">
    <property type="entry name" value="MANNOSE 6-PHOSPHATE RECEPTOR-LIKE PROTEIN 1"/>
    <property type="match status" value="1"/>
</dbReference>
<reference evidence="21" key="1">
    <citation type="submission" date="2020-05" db="UniProtKB">
        <authorList>
            <consortium name="EnsemblMetazoa"/>
        </authorList>
    </citation>
    <scope>IDENTIFICATION</scope>
    <source>
        <strain evidence="21">BB02</strain>
    </source>
</reference>
<dbReference type="EnsemblMetazoa" id="BGLB003581-RB">
    <property type="protein sequence ID" value="BGLB003581-PB"/>
    <property type="gene ID" value="BGLB003581"/>
</dbReference>
<name>A0A2C9JJZ9_BIOGL</name>
<evidence type="ECO:0000313" key="22">
    <source>
        <dbReference type="Proteomes" id="UP000076420"/>
    </source>
</evidence>
<keyword evidence="13" id="KW-0333">Golgi apparatus</keyword>
<evidence type="ECO:0000256" key="3">
    <source>
        <dbReference type="ARBA" id="ARBA00004394"/>
    </source>
</evidence>
<comment type="subcellular location">
    <subcellularLocation>
        <location evidence="2">Cytoplasmic vesicle membrane</location>
        <topology evidence="2">Single-pass type I membrane protein</topology>
    </subcellularLocation>
    <subcellularLocation>
        <location evidence="3">Golgi apparatus membrane</location>
    </subcellularLocation>
    <subcellularLocation>
        <location evidence="1">Mitochondrion membrane</location>
        <topology evidence="1">Single-pass membrane protein</topology>
    </subcellularLocation>
    <subcellularLocation>
        <location evidence="4">Preautophagosomal structure membrane</location>
        <topology evidence="4">Single-pass type I membrane protein</topology>
    </subcellularLocation>
</comment>
<evidence type="ECO:0000256" key="4">
    <source>
        <dbReference type="ARBA" id="ARBA00004472"/>
    </source>
</evidence>
<dbReference type="GO" id="GO:0005802">
    <property type="term" value="C:trans-Golgi network"/>
    <property type="evidence" value="ECO:0007669"/>
    <property type="project" value="TreeGrafter"/>
</dbReference>
<protein>
    <recommendedName>
        <fullName evidence="6">Autophagy-related protein 27</fullName>
    </recommendedName>
</protein>
<dbReference type="AlphaFoldDB" id="A0A2C9JJZ9"/>
<keyword evidence="16" id="KW-1015">Disulfide bond</keyword>
<keyword evidence="11 18" id="KW-1133">Transmembrane helix</keyword>
<feature type="domain" description="MRH" evidence="20">
    <location>
        <begin position="30"/>
        <end position="165"/>
    </location>
</feature>
<dbReference type="Gene3D" id="2.70.130.10">
    <property type="entry name" value="Mannose-6-phosphate receptor binding domain"/>
    <property type="match status" value="1"/>
</dbReference>
<feature type="signal peptide" evidence="19">
    <location>
        <begin position="1"/>
        <end position="20"/>
    </location>
</feature>
<dbReference type="KEGG" id="bgt:106073846"/>
<dbReference type="VEuPathDB" id="VectorBase:BGLB003581"/>
<keyword evidence="9 19" id="KW-0732">Signal</keyword>
<evidence type="ECO:0000256" key="2">
    <source>
        <dbReference type="ARBA" id="ARBA00004358"/>
    </source>
</evidence>
<evidence type="ECO:0000256" key="8">
    <source>
        <dbReference type="ARBA" id="ARBA00022692"/>
    </source>
</evidence>
<dbReference type="PROSITE" id="PS51914">
    <property type="entry name" value="MRH"/>
    <property type="match status" value="1"/>
</dbReference>
<dbReference type="GO" id="GO:0000139">
    <property type="term" value="C:Golgi membrane"/>
    <property type="evidence" value="ECO:0007669"/>
    <property type="project" value="UniProtKB-SubCell"/>
</dbReference>
<dbReference type="Proteomes" id="UP000076420">
    <property type="component" value="Unassembled WGS sequence"/>
</dbReference>
<proteinExistence type="inferred from homology"/>
<accession>A0A2C9JJZ9</accession>
<dbReference type="VEuPathDB" id="VectorBase:BGLAX_047358"/>
<comment type="similarity">
    <text evidence="5">Belongs to the ATG27 family.</text>
</comment>
<dbReference type="InterPro" id="IPR009011">
    <property type="entry name" value="Man6P_isomerase_rcpt-bd_dom_sf"/>
</dbReference>
<dbReference type="InterPro" id="IPR044865">
    <property type="entry name" value="MRH_dom"/>
</dbReference>
<evidence type="ECO:0000256" key="19">
    <source>
        <dbReference type="SAM" id="SignalP"/>
    </source>
</evidence>
<evidence type="ECO:0000256" key="13">
    <source>
        <dbReference type="ARBA" id="ARBA00023034"/>
    </source>
</evidence>
<evidence type="ECO:0000256" key="5">
    <source>
        <dbReference type="ARBA" id="ARBA00005363"/>
    </source>
</evidence>
<evidence type="ECO:0000256" key="10">
    <source>
        <dbReference type="ARBA" id="ARBA00022927"/>
    </source>
</evidence>
<evidence type="ECO:0000256" key="14">
    <source>
        <dbReference type="ARBA" id="ARBA00023128"/>
    </source>
</evidence>
<evidence type="ECO:0000256" key="17">
    <source>
        <dbReference type="ARBA" id="ARBA00023329"/>
    </source>
</evidence>
<organism evidence="21 22">
    <name type="scientific">Biomphalaria glabrata</name>
    <name type="common">Bloodfluke planorb</name>
    <name type="synonym">Freshwater snail</name>
    <dbReference type="NCBI Taxonomy" id="6526"/>
    <lineage>
        <taxon>Eukaryota</taxon>
        <taxon>Metazoa</taxon>
        <taxon>Spiralia</taxon>
        <taxon>Lophotrochozoa</taxon>
        <taxon>Mollusca</taxon>
        <taxon>Gastropoda</taxon>
        <taxon>Heterobranchia</taxon>
        <taxon>Euthyneura</taxon>
        <taxon>Panpulmonata</taxon>
        <taxon>Hygrophila</taxon>
        <taxon>Lymnaeoidea</taxon>
        <taxon>Planorbidae</taxon>
        <taxon>Biomphalaria</taxon>
    </lineage>
</organism>
<dbReference type="OrthoDB" id="29460at2759"/>
<evidence type="ECO:0000256" key="12">
    <source>
        <dbReference type="ARBA" id="ARBA00023006"/>
    </source>
</evidence>
<feature type="transmembrane region" description="Helical" evidence="18">
    <location>
        <begin position="181"/>
        <end position="199"/>
    </location>
</feature>
<dbReference type="GO" id="GO:0034045">
    <property type="term" value="C:phagophore assembly site membrane"/>
    <property type="evidence" value="ECO:0007669"/>
    <property type="project" value="UniProtKB-SubCell"/>
</dbReference>
<keyword evidence="10" id="KW-0653">Protein transport</keyword>
<keyword evidence="14" id="KW-0496">Mitochondrion</keyword>
<keyword evidence="7" id="KW-0813">Transport</keyword>
<dbReference type="InterPro" id="IPR018939">
    <property type="entry name" value="Autophagy-rel_prot_27"/>
</dbReference>
<evidence type="ECO:0000256" key="15">
    <source>
        <dbReference type="ARBA" id="ARBA00023136"/>
    </source>
</evidence>
<sequence>MLFKSRFHLVLCVLVSGAYGVDPRQCNKIDSCSCKFADNGAVVNLRPLAKSNGASLFKDIYAKDGYYYSYNPCVPFDEEECHSASMCKRLSTNSSVSLVADQNNVNFGPNENGVQLTYLPSGLGNIVTVSFKCVQNSKPLFIPYGFDNVTKQYNFEVETMCACDNACYTAPETGGISTGSILLIIFFVMIFLYLTIGAINGKINGQSSGLQVLPHYEFWVGFPGLVKDGCLFAVRCACCSTGVTSYDKV</sequence>
<evidence type="ECO:0000256" key="18">
    <source>
        <dbReference type="SAM" id="Phobius"/>
    </source>
</evidence>
<evidence type="ECO:0000256" key="9">
    <source>
        <dbReference type="ARBA" id="ARBA00022729"/>
    </source>
</evidence>